<dbReference type="GO" id="GO:0006284">
    <property type="term" value="P:base-excision repair"/>
    <property type="evidence" value="ECO:0007669"/>
    <property type="project" value="UniProtKB-UniRule"/>
</dbReference>
<evidence type="ECO:0000256" key="1">
    <source>
        <dbReference type="ARBA" id="ARBA00000843"/>
    </source>
</evidence>
<evidence type="ECO:0000256" key="7">
    <source>
        <dbReference type="ARBA" id="ARBA00022723"/>
    </source>
</evidence>
<name>A0A2U2AGT3_9GAMM</name>
<dbReference type="GO" id="GO:0046872">
    <property type="term" value="F:metal ion binding"/>
    <property type="evidence" value="ECO:0007669"/>
    <property type="project" value="UniProtKB-UniRule"/>
</dbReference>
<comment type="function">
    <text evidence="2">Adenine glycosylase active on G-A mispairs. MutY also corrects error-prone DNA synthesis past GO lesions which are due to the oxidatively damaged form of guanine: 7,8-dihydro-8-oxoguanine (8-oxo-dGTP).</text>
</comment>
<dbReference type="PANTHER" id="PTHR42944">
    <property type="entry name" value="ADENINE DNA GLYCOSYLASE"/>
    <property type="match status" value="1"/>
</dbReference>
<dbReference type="GO" id="GO:0035485">
    <property type="term" value="F:adenine/guanine mispair binding"/>
    <property type="evidence" value="ECO:0007669"/>
    <property type="project" value="TreeGrafter"/>
</dbReference>
<dbReference type="GO" id="GO:0051539">
    <property type="term" value="F:4 iron, 4 sulfur cluster binding"/>
    <property type="evidence" value="ECO:0007669"/>
    <property type="project" value="UniProtKB-UniRule"/>
</dbReference>
<comment type="similarity">
    <text evidence="3 14">Belongs to the Nth/MutY family.</text>
</comment>
<keyword evidence="9" id="KW-0378">Hydrolase</keyword>
<comment type="caution">
    <text evidence="16">The sequence shown here is derived from an EMBL/GenBank/DDBJ whole genome shotgun (WGS) entry which is preliminary data.</text>
</comment>
<dbReference type="Gene3D" id="3.90.79.10">
    <property type="entry name" value="Nucleoside Triphosphate Pyrophosphohydrolase"/>
    <property type="match status" value="1"/>
</dbReference>
<reference evidence="17" key="1">
    <citation type="submission" date="2018-05" db="EMBL/GenBank/DDBJ databases">
        <title>Ignatzschineria dubaiensis sp. nov., isolated from necrotic foot tissues of dromedaries (Camelus dromedarius) and associated maggots in Dubai, United Arab Emirates.</title>
        <authorList>
            <person name="Tsang C.C."/>
            <person name="Tang J.Y.M."/>
            <person name="Fong J.Y.H."/>
            <person name="Kinne J."/>
            <person name="Lee H.H."/>
            <person name="Joseph M."/>
            <person name="Jose S."/>
            <person name="Schuster R.K."/>
            <person name="Tang Y."/>
            <person name="Sivakumar S."/>
            <person name="Chen J.H.K."/>
            <person name="Teng J.L.L."/>
            <person name="Lau S.K.P."/>
            <person name="Wernery U."/>
            <person name="Woo P.C.Y."/>
        </authorList>
    </citation>
    <scope>NUCLEOTIDE SEQUENCE [LARGE SCALE GENOMIC DNA]</scope>
    <source>
        <strain evidence="17">KCTC 22644</strain>
    </source>
</reference>
<keyword evidence="17" id="KW-1185">Reference proteome</keyword>
<keyword evidence="7" id="KW-0479">Metal-binding</keyword>
<evidence type="ECO:0000256" key="2">
    <source>
        <dbReference type="ARBA" id="ARBA00002933"/>
    </source>
</evidence>
<evidence type="ECO:0000313" key="17">
    <source>
        <dbReference type="Proteomes" id="UP000245020"/>
    </source>
</evidence>
<keyword evidence="8 14" id="KW-0227">DNA damage</keyword>
<keyword evidence="13 14" id="KW-0326">Glycosidase</keyword>
<dbReference type="NCBIfam" id="TIGR01084">
    <property type="entry name" value="mutY"/>
    <property type="match status" value="1"/>
</dbReference>
<dbReference type="InterPro" id="IPR011257">
    <property type="entry name" value="DNA_glycosylase"/>
</dbReference>
<dbReference type="CDD" id="cd00056">
    <property type="entry name" value="ENDO3c"/>
    <property type="match status" value="1"/>
</dbReference>
<dbReference type="EMBL" id="QEWQ01000001">
    <property type="protein sequence ID" value="PWD81876.1"/>
    <property type="molecule type" value="Genomic_DNA"/>
</dbReference>
<dbReference type="InterPro" id="IPR029119">
    <property type="entry name" value="MutY_C"/>
</dbReference>
<evidence type="ECO:0000256" key="11">
    <source>
        <dbReference type="ARBA" id="ARBA00023014"/>
    </source>
</evidence>
<sequence>MNPQLPSDTLSLDQSLPQDDTLLAPITAQQIRYFQARLLEWFEREGRHDLPWKPQDCFSLKINLYRIWISEIMLQQTQVATVIPYFERFMTAFPTPEALATASEEAVLHHWQGLGYYSRARNLHQAAKMLVEQHQGLIPPDFEAIRSLKGIGDTTASAILAQGYNLPFAILDGNVRRVLARITGLQAPRTEQDRRLKPISDAFLCRQNPADYTQAIMDFGATLCKLKPACDRCFLTDICQAYLHNATNTIPAKAIKKTRPVESVALLLFHNAKGEILLEKRPANGIWGNLYSLPEIILQGRNAKSQSSAIFQLDDKTYQLTDFQDRKQAAAFQHQFTHYTLEATLFTATLPKELQHRLDEASTHNKDERYQWVAINQLAHKPKPQPIAILFDQLYPENDLFTP</sequence>
<dbReference type="Proteomes" id="UP000245020">
    <property type="component" value="Unassembled WGS sequence"/>
</dbReference>
<proteinExistence type="inferred from homology"/>
<evidence type="ECO:0000256" key="14">
    <source>
        <dbReference type="RuleBase" id="RU365096"/>
    </source>
</evidence>
<keyword evidence="6" id="KW-0004">4Fe-4S</keyword>
<dbReference type="SMART" id="SM00478">
    <property type="entry name" value="ENDO3c"/>
    <property type="match status" value="1"/>
</dbReference>
<dbReference type="GO" id="GO:0000701">
    <property type="term" value="F:purine-specific mismatch base pair DNA N-glycosylase activity"/>
    <property type="evidence" value="ECO:0007669"/>
    <property type="project" value="UniProtKB-EC"/>
</dbReference>
<evidence type="ECO:0000256" key="6">
    <source>
        <dbReference type="ARBA" id="ARBA00022485"/>
    </source>
</evidence>
<dbReference type="Gene3D" id="1.10.1670.10">
    <property type="entry name" value="Helix-hairpin-Helix base-excision DNA repair enzymes (C-terminal)"/>
    <property type="match status" value="1"/>
</dbReference>
<evidence type="ECO:0000256" key="3">
    <source>
        <dbReference type="ARBA" id="ARBA00008343"/>
    </source>
</evidence>
<dbReference type="InterPro" id="IPR003265">
    <property type="entry name" value="HhH-GPD_domain"/>
</dbReference>
<dbReference type="EC" id="3.2.2.31" evidence="4 14"/>
<evidence type="ECO:0000256" key="8">
    <source>
        <dbReference type="ARBA" id="ARBA00022763"/>
    </source>
</evidence>
<accession>A0A2U2AGT3</accession>
<feature type="domain" description="HhH-GPD" evidence="15">
    <location>
        <begin position="73"/>
        <end position="222"/>
    </location>
</feature>
<dbReference type="InterPro" id="IPR015797">
    <property type="entry name" value="NUDIX_hydrolase-like_dom_sf"/>
</dbReference>
<evidence type="ECO:0000256" key="12">
    <source>
        <dbReference type="ARBA" id="ARBA00023204"/>
    </source>
</evidence>
<evidence type="ECO:0000256" key="10">
    <source>
        <dbReference type="ARBA" id="ARBA00023004"/>
    </source>
</evidence>
<dbReference type="CDD" id="cd03431">
    <property type="entry name" value="NUDIX_DNA_Glycosylase_C-MutY"/>
    <property type="match status" value="1"/>
</dbReference>
<evidence type="ECO:0000256" key="13">
    <source>
        <dbReference type="ARBA" id="ARBA00023295"/>
    </source>
</evidence>
<evidence type="ECO:0000313" key="16">
    <source>
        <dbReference type="EMBL" id="PWD81876.1"/>
    </source>
</evidence>
<keyword evidence="10 14" id="KW-0408">Iron</keyword>
<dbReference type="RefSeq" id="WP_109188496.1">
    <property type="nucleotide sequence ID" value="NZ_BMYA01000001.1"/>
</dbReference>
<evidence type="ECO:0000259" key="15">
    <source>
        <dbReference type="SMART" id="SM00478"/>
    </source>
</evidence>
<dbReference type="FunFam" id="1.10.340.30:FF:000002">
    <property type="entry name" value="Adenine DNA glycosylase"/>
    <property type="match status" value="1"/>
</dbReference>
<comment type="cofactor">
    <cofactor evidence="14">
        <name>[4Fe-4S] cluster</name>
        <dbReference type="ChEBI" id="CHEBI:49883"/>
    </cofactor>
    <text evidence="14">Binds 1 [4Fe-4S] cluster.</text>
</comment>
<dbReference type="SUPFAM" id="SSF55811">
    <property type="entry name" value="Nudix"/>
    <property type="match status" value="1"/>
</dbReference>
<dbReference type="AlphaFoldDB" id="A0A2U2AGT3"/>
<evidence type="ECO:0000256" key="4">
    <source>
        <dbReference type="ARBA" id="ARBA00012045"/>
    </source>
</evidence>
<dbReference type="OrthoDB" id="9802365at2"/>
<gene>
    <name evidence="16" type="primary">mutY</name>
    <name evidence="16" type="ORF">DC083_01445</name>
</gene>
<dbReference type="GO" id="GO:0032357">
    <property type="term" value="F:oxidized purine DNA binding"/>
    <property type="evidence" value="ECO:0007669"/>
    <property type="project" value="TreeGrafter"/>
</dbReference>
<evidence type="ECO:0000256" key="9">
    <source>
        <dbReference type="ARBA" id="ARBA00022801"/>
    </source>
</evidence>
<dbReference type="InterPro" id="IPR005760">
    <property type="entry name" value="A/G_AdeGlyc_MutY"/>
</dbReference>
<organism evidence="16 17">
    <name type="scientific">Ignatzschineria ureiclastica</name>
    <dbReference type="NCBI Taxonomy" id="472582"/>
    <lineage>
        <taxon>Bacteria</taxon>
        <taxon>Pseudomonadati</taxon>
        <taxon>Pseudomonadota</taxon>
        <taxon>Gammaproteobacteria</taxon>
        <taxon>Cardiobacteriales</taxon>
        <taxon>Ignatzschineriaceae</taxon>
        <taxon>Ignatzschineria</taxon>
    </lineage>
</organism>
<dbReference type="Pfam" id="PF00730">
    <property type="entry name" value="HhH-GPD"/>
    <property type="match status" value="1"/>
</dbReference>
<dbReference type="InterPro" id="IPR044298">
    <property type="entry name" value="MIG/MutY"/>
</dbReference>
<evidence type="ECO:0000256" key="5">
    <source>
        <dbReference type="ARBA" id="ARBA00022023"/>
    </source>
</evidence>
<dbReference type="PANTHER" id="PTHR42944:SF1">
    <property type="entry name" value="ADENINE DNA GLYCOSYLASE"/>
    <property type="match status" value="1"/>
</dbReference>
<keyword evidence="11" id="KW-0411">Iron-sulfur</keyword>
<comment type="catalytic activity">
    <reaction evidence="1 14">
        <text>Hydrolyzes free adenine bases from 7,8-dihydro-8-oxoguanine:adenine mismatched double-stranded DNA, leaving an apurinic site.</text>
        <dbReference type="EC" id="3.2.2.31"/>
    </reaction>
</comment>
<dbReference type="SUPFAM" id="SSF48150">
    <property type="entry name" value="DNA-glycosylase"/>
    <property type="match status" value="1"/>
</dbReference>
<dbReference type="Gene3D" id="1.10.340.30">
    <property type="entry name" value="Hypothetical protein, domain 2"/>
    <property type="match status" value="1"/>
</dbReference>
<dbReference type="GO" id="GO:0006298">
    <property type="term" value="P:mismatch repair"/>
    <property type="evidence" value="ECO:0007669"/>
    <property type="project" value="TreeGrafter"/>
</dbReference>
<protein>
    <recommendedName>
        <fullName evidence="5 14">Adenine DNA glycosylase</fullName>
        <ecNumber evidence="4 14">3.2.2.31</ecNumber>
    </recommendedName>
</protein>
<dbReference type="InterPro" id="IPR023170">
    <property type="entry name" value="HhH_base_excis_C"/>
</dbReference>
<dbReference type="Pfam" id="PF14815">
    <property type="entry name" value="NUDIX_4"/>
    <property type="match status" value="1"/>
</dbReference>
<keyword evidence="12" id="KW-0234">DNA repair</keyword>
<dbReference type="GO" id="GO:0034039">
    <property type="term" value="F:8-oxo-7,8-dihydroguanine DNA N-glycosylase activity"/>
    <property type="evidence" value="ECO:0007669"/>
    <property type="project" value="TreeGrafter"/>
</dbReference>